<dbReference type="GO" id="GO:0003700">
    <property type="term" value="F:DNA-binding transcription factor activity"/>
    <property type="evidence" value="ECO:0007669"/>
    <property type="project" value="InterPro"/>
</dbReference>
<dbReference type="GO" id="GO:0045892">
    <property type="term" value="P:negative regulation of DNA-templated transcription"/>
    <property type="evidence" value="ECO:0007669"/>
    <property type="project" value="TreeGrafter"/>
</dbReference>
<dbReference type="AlphaFoldDB" id="A0A5D0UCE0"/>
<accession>A0A5D0UCE0</accession>
<dbReference type="OrthoDB" id="3214900at2"/>
<dbReference type="Gene3D" id="1.10.10.10">
    <property type="entry name" value="Winged helix-like DNA-binding domain superfamily/Winged helix DNA-binding domain"/>
    <property type="match status" value="1"/>
</dbReference>
<keyword evidence="6" id="KW-1185">Reference proteome</keyword>
<evidence type="ECO:0000256" key="1">
    <source>
        <dbReference type="ARBA" id="ARBA00023015"/>
    </source>
</evidence>
<name>A0A5D0UCE0_9ACTN</name>
<evidence type="ECO:0000256" key="2">
    <source>
        <dbReference type="ARBA" id="ARBA00023125"/>
    </source>
</evidence>
<feature type="domain" description="HTH gntR-type" evidence="4">
    <location>
        <begin position="62"/>
        <end position="130"/>
    </location>
</feature>
<sequence length="306" mass="34193">MHMITDIARAPLVGLWWDYHKPTKHRPQCPHEIPKRASGMVGSVRCEVNGLSGAGSEMPRPPTKAQAITNALAARIVEGDLDPGAWLPSERELAREYGADRSTVRRALRMLAEQGLVQLRHGAGAQVRTARRVRRAAADITRQVGGWRGFHVSARRDGRVPFTRTTVTEIEADERLAQRLDVPPRTRVLERARVQGVEGDPPIQLATTWVILDVVEQIPVLRQVDTGPGGIYSRLEEAGRRITFEESVTCRLPRTDEQSTLDIGPDRPVLTLWRRACDQDGRVVEVTHRVVVGDRHELVYRYGSGV</sequence>
<evidence type="ECO:0000259" key="4">
    <source>
        <dbReference type="PROSITE" id="PS50949"/>
    </source>
</evidence>
<protein>
    <submittedName>
        <fullName evidence="5">GntR family transcriptional regulator</fullName>
    </submittedName>
</protein>
<dbReference type="Proteomes" id="UP000322634">
    <property type="component" value="Unassembled WGS sequence"/>
</dbReference>
<dbReference type="PANTHER" id="PTHR44846:SF17">
    <property type="entry name" value="GNTR-FAMILY TRANSCRIPTIONAL REGULATOR"/>
    <property type="match status" value="1"/>
</dbReference>
<dbReference type="InterPro" id="IPR036388">
    <property type="entry name" value="WH-like_DNA-bd_sf"/>
</dbReference>
<evidence type="ECO:0000313" key="6">
    <source>
        <dbReference type="Proteomes" id="UP000322634"/>
    </source>
</evidence>
<organism evidence="5 6">
    <name type="scientific">Actinomadura syzygii</name>
    <dbReference type="NCBI Taxonomy" id="1427538"/>
    <lineage>
        <taxon>Bacteria</taxon>
        <taxon>Bacillati</taxon>
        <taxon>Actinomycetota</taxon>
        <taxon>Actinomycetes</taxon>
        <taxon>Streptosporangiales</taxon>
        <taxon>Thermomonosporaceae</taxon>
        <taxon>Actinomadura</taxon>
    </lineage>
</organism>
<dbReference type="PANTHER" id="PTHR44846">
    <property type="entry name" value="MANNOSYL-D-GLYCERATE TRANSPORT/METABOLISM SYSTEM REPRESSOR MNGR-RELATED"/>
    <property type="match status" value="1"/>
</dbReference>
<dbReference type="GO" id="GO:0003677">
    <property type="term" value="F:DNA binding"/>
    <property type="evidence" value="ECO:0007669"/>
    <property type="project" value="UniProtKB-KW"/>
</dbReference>
<dbReference type="SMART" id="SM00866">
    <property type="entry name" value="UTRA"/>
    <property type="match status" value="1"/>
</dbReference>
<keyword evidence="3" id="KW-0804">Transcription</keyword>
<dbReference type="SUPFAM" id="SSF46785">
    <property type="entry name" value="Winged helix' DNA-binding domain"/>
    <property type="match status" value="1"/>
</dbReference>
<dbReference type="InterPro" id="IPR028978">
    <property type="entry name" value="Chorismate_lyase_/UTRA_dom_sf"/>
</dbReference>
<dbReference type="CDD" id="cd07377">
    <property type="entry name" value="WHTH_GntR"/>
    <property type="match status" value="1"/>
</dbReference>
<dbReference type="Gene3D" id="3.40.1410.10">
    <property type="entry name" value="Chorismate lyase-like"/>
    <property type="match status" value="1"/>
</dbReference>
<dbReference type="EMBL" id="VSFF01000005">
    <property type="protein sequence ID" value="TYC15243.1"/>
    <property type="molecule type" value="Genomic_DNA"/>
</dbReference>
<gene>
    <name evidence="5" type="ORF">FXF65_14285</name>
</gene>
<dbReference type="PRINTS" id="PR00035">
    <property type="entry name" value="HTHGNTR"/>
</dbReference>
<keyword evidence="2" id="KW-0238">DNA-binding</keyword>
<dbReference type="SMART" id="SM00345">
    <property type="entry name" value="HTH_GNTR"/>
    <property type="match status" value="1"/>
</dbReference>
<dbReference type="Pfam" id="PF00392">
    <property type="entry name" value="GntR"/>
    <property type="match status" value="1"/>
</dbReference>
<dbReference type="InterPro" id="IPR050679">
    <property type="entry name" value="Bact_HTH_transcr_reg"/>
</dbReference>
<comment type="caution">
    <text evidence="5">The sequence shown here is derived from an EMBL/GenBank/DDBJ whole genome shotgun (WGS) entry which is preliminary data.</text>
</comment>
<evidence type="ECO:0000256" key="3">
    <source>
        <dbReference type="ARBA" id="ARBA00023163"/>
    </source>
</evidence>
<dbReference type="PROSITE" id="PS50949">
    <property type="entry name" value="HTH_GNTR"/>
    <property type="match status" value="1"/>
</dbReference>
<reference evidence="5 6" key="1">
    <citation type="submission" date="2019-08" db="EMBL/GenBank/DDBJ databases">
        <title>Actinomadura sp. nov. CYP1-5 isolated from mountain soil.</title>
        <authorList>
            <person name="Songsumanus A."/>
            <person name="Kuncharoen N."/>
            <person name="Kudo T."/>
            <person name="Yuki M."/>
            <person name="Igarashi Y."/>
            <person name="Tanasupawat S."/>
        </authorList>
    </citation>
    <scope>NUCLEOTIDE SEQUENCE [LARGE SCALE GENOMIC DNA]</scope>
    <source>
        <strain evidence="5 6">GKU157</strain>
    </source>
</reference>
<dbReference type="InterPro" id="IPR036390">
    <property type="entry name" value="WH_DNA-bd_sf"/>
</dbReference>
<dbReference type="InterPro" id="IPR011663">
    <property type="entry name" value="UTRA"/>
</dbReference>
<evidence type="ECO:0000313" key="5">
    <source>
        <dbReference type="EMBL" id="TYC15243.1"/>
    </source>
</evidence>
<dbReference type="SUPFAM" id="SSF64288">
    <property type="entry name" value="Chorismate lyase-like"/>
    <property type="match status" value="1"/>
</dbReference>
<proteinExistence type="predicted"/>
<dbReference type="Pfam" id="PF07702">
    <property type="entry name" value="UTRA"/>
    <property type="match status" value="1"/>
</dbReference>
<keyword evidence="1" id="KW-0805">Transcription regulation</keyword>
<dbReference type="InterPro" id="IPR000524">
    <property type="entry name" value="Tscrpt_reg_HTH_GntR"/>
</dbReference>